<dbReference type="InterPro" id="IPR013766">
    <property type="entry name" value="Thioredoxin_domain"/>
</dbReference>
<comment type="caution">
    <text evidence="11">The sequence shown here is derived from an EMBL/GenBank/DDBJ whole genome shotgun (WGS) entry which is preliminary data.</text>
</comment>
<dbReference type="InterPro" id="IPR005746">
    <property type="entry name" value="Thioredoxin"/>
</dbReference>
<dbReference type="Proteomes" id="UP000582487">
    <property type="component" value="Unassembled WGS sequence"/>
</dbReference>
<accession>A0A2J9KNI6</accession>
<feature type="disulfide bond" description="Redox-active" evidence="7">
    <location>
        <begin position="30"/>
        <end position="33"/>
    </location>
</feature>
<dbReference type="PANTHER" id="PTHR45663">
    <property type="entry name" value="GEO12009P1"/>
    <property type="match status" value="1"/>
</dbReference>
<evidence type="ECO:0000313" key="11">
    <source>
        <dbReference type="EMBL" id="STO16250.1"/>
    </source>
</evidence>
<dbReference type="Pfam" id="PF00085">
    <property type="entry name" value="Thioredoxin"/>
    <property type="match status" value="1"/>
</dbReference>
<dbReference type="PIRSF" id="PIRSF000077">
    <property type="entry name" value="Thioredoxin"/>
    <property type="match status" value="1"/>
</dbReference>
<evidence type="ECO:0000256" key="5">
    <source>
        <dbReference type="ARBA" id="ARBA00023284"/>
    </source>
</evidence>
<dbReference type="PRINTS" id="PR00421">
    <property type="entry name" value="THIOREDOXIN"/>
</dbReference>
<dbReference type="OrthoDB" id="9790390at2"/>
<dbReference type="InterPro" id="IPR036249">
    <property type="entry name" value="Thioredoxin-like_sf"/>
</dbReference>
<reference evidence="11 12" key="1">
    <citation type="submission" date="2018-06" db="EMBL/GenBank/DDBJ databases">
        <authorList>
            <consortium name="Pathogen Informatics"/>
            <person name="Doyle S."/>
        </authorList>
    </citation>
    <scope>NUCLEOTIDE SEQUENCE [LARGE SCALE GENOMIC DNA]</scope>
    <source>
        <strain evidence="11 12">NCTC11819</strain>
    </source>
</reference>
<comment type="similarity">
    <text evidence="1 6">Belongs to the thioredoxin family.</text>
</comment>
<reference evidence="9 14" key="2">
    <citation type="submission" date="2019-08" db="EMBL/GenBank/DDBJ databases">
        <title>Comparison of rpoB and gyrB Sequences from Mobiluncus Species and Development of a Multiplex PCR Method for Clinical Detection of Mobiluncus curtisii and Mobiluncus mulieris.</title>
        <authorList>
            <person name="Yang L."/>
            <person name="Shen Y."/>
            <person name="Xu G."/>
            <person name="Shu L.-B."/>
            <person name="Hu J."/>
            <person name="Zhang R."/>
            <person name="Wang Y."/>
            <person name="Zhou H.-W."/>
            <person name="Zhang X."/>
        </authorList>
    </citation>
    <scope>NUCLEOTIDE SEQUENCE [LARGE SCALE GENOMIC DNA]</scope>
    <source>
        <strain evidence="9 14">M26</strain>
    </source>
</reference>
<keyword evidence="5 7" id="KW-0676">Redox-active center</keyword>
<name>A0A2J9KNI6_9ACTO</name>
<feature type="domain" description="Thioredoxin" evidence="8">
    <location>
        <begin position="1"/>
        <end position="111"/>
    </location>
</feature>
<dbReference type="Proteomes" id="UP001209486">
    <property type="component" value="Unassembled WGS sequence"/>
</dbReference>
<evidence type="ECO:0000259" key="8">
    <source>
        <dbReference type="PROSITE" id="PS51352"/>
    </source>
</evidence>
<dbReference type="PROSITE" id="PS00194">
    <property type="entry name" value="THIOREDOXIN_1"/>
    <property type="match status" value="1"/>
</dbReference>
<dbReference type="EMBL" id="VSZY01000007">
    <property type="protein sequence ID" value="MCU9968884.1"/>
    <property type="molecule type" value="Genomic_DNA"/>
</dbReference>
<dbReference type="PROSITE" id="PS51352">
    <property type="entry name" value="THIOREDOXIN_2"/>
    <property type="match status" value="1"/>
</dbReference>
<keyword evidence="4 7" id="KW-1015">Disulfide bond</keyword>
<evidence type="ECO:0000313" key="12">
    <source>
        <dbReference type="Proteomes" id="UP000255284"/>
    </source>
</evidence>
<keyword evidence="3" id="KW-0249">Electron transport</keyword>
<evidence type="ECO:0000256" key="7">
    <source>
        <dbReference type="PIRSR" id="PIRSR000077-4"/>
    </source>
</evidence>
<dbReference type="GO" id="GO:0015035">
    <property type="term" value="F:protein-disulfide reductase activity"/>
    <property type="evidence" value="ECO:0007669"/>
    <property type="project" value="InterPro"/>
</dbReference>
<evidence type="ECO:0000313" key="13">
    <source>
        <dbReference type="Proteomes" id="UP000582487"/>
    </source>
</evidence>
<sequence length="120" mass="13221">MAVQVVTQENMASAMSDNDIVVLEFWASWCAPCRLFTPVYEQASIRNPDVYFGTVNTEEQKSLVSAAGIVSIPTLMIFRQSILVFREAGLLQGTQLDELLHQVRNLDMAQVSANRGVAAS</sequence>
<dbReference type="GeneID" id="61169111"/>
<dbReference type="EMBL" id="JABCUV010000006">
    <property type="protein sequence ID" value="NMW93391.1"/>
    <property type="molecule type" value="Genomic_DNA"/>
</dbReference>
<protein>
    <recommendedName>
        <fullName evidence="6">Thioredoxin</fullName>
    </recommendedName>
</protein>
<evidence type="ECO:0000313" key="9">
    <source>
        <dbReference type="EMBL" id="MCU9968884.1"/>
    </source>
</evidence>
<proteinExistence type="inferred from homology"/>
<dbReference type="AlphaFoldDB" id="A0A2J9KNI6"/>
<evidence type="ECO:0000256" key="3">
    <source>
        <dbReference type="ARBA" id="ARBA00022982"/>
    </source>
</evidence>
<evidence type="ECO:0000313" key="10">
    <source>
        <dbReference type="EMBL" id="NMW93391.1"/>
    </source>
</evidence>
<dbReference type="GO" id="GO:0005829">
    <property type="term" value="C:cytosol"/>
    <property type="evidence" value="ECO:0007669"/>
    <property type="project" value="TreeGrafter"/>
</dbReference>
<keyword evidence="11" id="KW-0560">Oxidoreductase</keyword>
<reference evidence="10 13" key="3">
    <citation type="submission" date="2020-04" db="EMBL/GenBank/DDBJ databases">
        <title>Antimicrobial susceptibility and clonality of vaginal-derived multi-drug resistant Mobiluncus isolates in China.</title>
        <authorList>
            <person name="Zhang X."/>
        </authorList>
    </citation>
    <scope>NUCLEOTIDE SEQUENCE [LARGE SCALE GENOMIC DNA]</scope>
    <source>
        <strain evidence="10 13">7</strain>
    </source>
</reference>
<evidence type="ECO:0000256" key="4">
    <source>
        <dbReference type="ARBA" id="ARBA00023157"/>
    </source>
</evidence>
<evidence type="ECO:0000256" key="1">
    <source>
        <dbReference type="ARBA" id="ARBA00008987"/>
    </source>
</evidence>
<dbReference type="SUPFAM" id="SSF52833">
    <property type="entry name" value="Thioredoxin-like"/>
    <property type="match status" value="1"/>
</dbReference>
<dbReference type="Gene3D" id="3.40.30.10">
    <property type="entry name" value="Glutaredoxin"/>
    <property type="match status" value="1"/>
</dbReference>
<dbReference type="PANTHER" id="PTHR45663:SF40">
    <property type="entry name" value="THIOREDOXIN 2"/>
    <property type="match status" value="1"/>
</dbReference>
<evidence type="ECO:0000256" key="6">
    <source>
        <dbReference type="PIRNR" id="PIRNR000077"/>
    </source>
</evidence>
<organism evidence="11 12">
    <name type="scientific">Mobiluncus mulieris</name>
    <dbReference type="NCBI Taxonomy" id="2052"/>
    <lineage>
        <taxon>Bacteria</taxon>
        <taxon>Bacillati</taxon>
        <taxon>Actinomycetota</taxon>
        <taxon>Actinomycetes</taxon>
        <taxon>Actinomycetales</taxon>
        <taxon>Actinomycetaceae</taxon>
        <taxon>Mobiluncus</taxon>
    </lineage>
</organism>
<gene>
    <name evidence="11" type="primary">trxC</name>
    <name evidence="9" type="ORF">FYZ43_05605</name>
    <name evidence="10" type="ORF">HHJ74_06730</name>
    <name evidence="11" type="ORF">NCTC11819_00813</name>
</gene>
<keyword evidence="2" id="KW-0813">Transport</keyword>
<evidence type="ECO:0000256" key="2">
    <source>
        <dbReference type="ARBA" id="ARBA00022448"/>
    </source>
</evidence>
<dbReference type="EMBL" id="UGGQ01000006">
    <property type="protein sequence ID" value="STO16250.1"/>
    <property type="molecule type" value="Genomic_DNA"/>
</dbReference>
<dbReference type="RefSeq" id="WP_004013441.1">
    <property type="nucleotide sequence ID" value="NZ_CAMPNB010000002.1"/>
</dbReference>
<dbReference type="CDD" id="cd02947">
    <property type="entry name" value="TRX_family"/>
    <property type="match status" value="1"/>
</dbReference>
<evidence type="ECO:0000313" key="14">
    <source>
        <dbReference type="Proteomes" id="UP001209486"/>
    </source>
</evidence>
<dbReference type="InterPro" id="IPR017937">
    <property type="entry name" value="Thioredoxin_CS"/>
</dbReference>
<dbReference type="Proteomes" id="UP000255284">
    <property type="component" value="Unassembled WGS sequence"/>
</dbReference>